<feature type="region of interest" description="Disordered" evidence="1">
    <location>
        <begin position="95"/>
        <end position="119"/>
    </location>
</feature>
<proteinExistence type="predicted"/>
<keyword evidence="4" id="KW-1185">Reference proteome</keyword>
<sequence>MSSTGVFRTLPIIIVVAVGLASLQYAAFSILHLLRSLAIIKQLVIFFVASATVTLLFKRLVKVSDPGNDSYSNASDETESEPDSLFDEVPYWRTGGKSSEQLPGMQAGAPSPSTISSYSQQHIPTPKVISGTVKPPSPASSFANRETLYGPSAQLFNSQWFAAELAKAQLTTSALNYSHPFYSRPAFSAPASYTFAARSSFLSEYVHHLSKRAVRTPYRYIPSVKRSTNGYRSSFPRFFEDERFPVMSGLTFPDAIPTATPLPQRPLPKRAGAPCPASVSFASGTVSPTPI</sequence>
<keyword evidence="2" id="KW-0472">Membrane</keyword>
<evidence type="ECO:0000256" key="1">
    <source>
        <dbReference type="SAM" id="MobiDB-lite"/>
    </source>
</evidence>
<evidence type="ECO:0000256" key="2">
    <source>
        <dbReference type="SAM" id="Phobius"/>
    </source>
</evidence>
<accession>A0AAW0AVC4</accession>
<gene>
    <name evidence="3" type="ORF">R3P38DRAFT_3201967</name>
</gene>
<evidence type="ECO:0000313" key="3">
    <source>
        <dbReference type="EMBL" id="KAK7017434.1"/>
    </source>
</evidence>
<evidence type="ECO:0000313" key="4">
    <source>
        <dbReference type="Proteomes" id="UP001362999"/>
    </source>
</evidence>
<comment type="caution">
    <text evidence="3">The sequence shown here is derived from an EMBL/GenBank/DDBJ whole genome shotgun (WGS) entry which is preliminary data.</text>
</comment>
<name>A0AAW0AVC4_9AGAR</name>
<reference evidence="3 4" key="1">
    <citation type="journal article" date="2024" name="J Genomics">
        <title>Draft genome sequencing and assembly of Favolaschia claudopus CIRM-BRFM 2984 isolated from oak limbs.</title>
        <authorList>
            <person name="Navarro D."/>
            <person name="Drula E."/>
            <person name="Chaduli D."/>
            <person name="Cazenave R."/>
            <person name="Ahrendt S."/>
            <person name="Wang J."/>
            <person name="Lipzen A."/>
            <person name="Daum C."/>
            <person name="Barry K."/>
            <person name="Grigoriev I.V."/>
            <person name="Favel A."/>
            <person name="Rosso M.N."/>
            <person name="Martin F."/>
        </authorList>
    </citation>
    <scope>NUCLEOTIDE SEQUENCE [LARGE SCALE GENOMIC DNA]</scope>
    <source>
        <strain evidence="3 4">CIRM-BRFM 2984</strain>
    </source>
</reference>
<dbReference type="AlphaFoldDB" id="A0AAW0AVC4"/>
<keyword evidence="2" id="KW-1133">Transmembrane helix</keyword>
<dbReference type="Proteomes" id="UP001362999">
    <property type="component" value="Unassembled WGS sequence"/>
</dbReference>
<organism evidence="3 4">
    <name type="scientific">Favolaschia claudopus</name>
    <dbReference type="NCBI Taxonomy" id="2862362"/>
    <lineage>
        <taxon>Eukaryota</taxon>
        <taxon>Fungi</taxon>
        <taxon>Dikarya</taxon>
        <taxon>Basidiomycota</taxon>
        <taxon>Agaricomycotina</taxon>
        <taxon>Agaricomycetes</taxon>
        <taxon>Agaricomycetidae</taxon>
        <taxon>Agaricales</taxon>
        <taxon>Marasmiineae</taxon>
        <taxon>Mycenaceae</taxon>
        <taxon>Favolaschia</taxon>
    </lineage>
</organism>
<protein>
    <submittedName>
        <fullName evidence="3">Uncharacterized protein</fullName>
    </submittedName>
</protein>
<feature type="transmembrane region" description="Helical" evidence="2">
    <location>
        <begin position="12"/>
        <end position="33"/>
    </location>
</feature>
<feature type="transmembrane region" description="Helical" evidence="2">
    <location>
        <begin position="39"/>
        <end position="57"/>
    </location>
</feature>
<keyword evidence="2" id="KW-0812">Transmembrane</keyword>
<dbReference type="EMBL" id="JAWWNJ010000048">
    <property type="protein sequence ID" value="KAK7017434.1"/>
    <property type="molecule type" value="Genomic_DNA"/>
</dbReference>